<protein>
    <recommendedName>
        <fullName evidence="5">Transmembrane protein</fullName>
    </recommendedName>
</protein>
<organism evidence="3 4">
    <name type="scientific">Mikania micrantha</name>
    <name type="common">bitter vine</name>
    <dbReference type="NCBI Taxonomy" id="192012"/>
    <lineage>
        <taxon>Eukaryota</taxon>
        <taxon>Viridiplantae</taxon>
        <taxon>Streptophyta</taxon>
        <taxon>Embryophyta</taxon>
        <taxon>Tracheophyta</taxon>
        <taxon>Spermatophyta</taxon>
        <taxon>Magnoliopsida</taxon>
        <taxon>eudicotyledons</taxon>
        <taxon>Gunneridae</taxon>
        <taxon>Pentapetalae</taxon>
        <taxon>asterids</taxon>
        <taxon>campanulids</taxon>
        <taxon>Asterales</taxon>
        <taxon>Asteraceae</taxon>
        <taxon>Asteroideae</taxon>
        <taxon>Heliantheae alliance</taxon>
        <taxon>Eupatorieae</taxon>
        <taxon>Mikania</taxon>
    </lineage>
</organism>
<accession>A0A5N6LHT5</accession>
<keyword evidence="2" id="KW-0732">Signal</keyword>
<evidence type="ECO:0000313" key="4">
    <source>
        <dbReference type="Proteomes" id="UP000326396"/>
    </source>
</evidence>
<dbReference type="AlphaFoldDB" id="A0A5N6LHT5"/>
<feature type="chain" id="PRO_5024448226" description="Transmembrane protein" evidence="2">
    <location>
        <begin position="28"/>
        <end position="86"/>
    </location>
</feature>
<feature type="signal peptide" evidence="2">
    <location>
        <begin position="1"/>
        <end position="27"/>
    </location>
</feature>
<evidence type="ECO:0000256" key="1">
    <source>
        <dbReference type="SAM" id="MobiDB-lite"/>
    </source>
</evidence>
<keyword evidence="4" id="KW-1185">Reference proteome</keyword>
<comment type="caution">
    <text evidence="3">The sequence shown here is derived from an EMBL/GenBank/DDBJ whole genome shotgun (WGS) entry which is preliminary data.</text>
</comment>
<name>A0A5N6LHT5_9ASTR</name>
<dbReference type="OrthoDB" id="10500891at2759"/>
<feature type="region of interest" description="Disordered" evidence="1">
    <location>
        <begin position="58"/>
        <end position="86"/>
    </location>
</feature>
<dbReference type="Proteomes" id="UP000326396">
    <property type="component" value="Unassembled WGS sequence"/>
</dbReference>
<evidence type="ECO:0000313" key="3">
    <source>
        <dbReference type="EMBL" id="KAD1709726.1"/>
    </source>
</evidence>
<reference evidence="3 4" key="1">
    <citation type="submission" date="2019-05" db="EMBL/GenBank/DDBJ databases">
        <title>Mikania micrantha, genome provides insights into the molecular mechanism of rapid growth.</title>
        <authorList>
            <person name="Liu B."/>
        </authorList>
    </citation>
    <scope>NUCLEOTIDE SEQUENCE [LARGE SCALE GENOMIC DNA]</scope>
    <source>
        <strain evidence="3">NLD-2019</strain>
        <tissue evidence="3">Leaf</tissue>
    </source>
</reference>
<evidence type="ECO:0000256" key="2">
    <source>
        <dbReference type="SAM" id="SignalP"/>
    </source>
</evidence>
<proteinExistence type="predicted"/>
<evidence type="ECO:0008006" key="5">
    <source>
        <dbReference type="Google" id="ProtNLM"/>
    </source>
</evidence>
<sequence length="86" mass="9948">MEKFSSKLIIFLVIFFVLILDHHNANAVLVSDDKFECNQRSRKLIQDWQQKLMVSKIERKLRTDSPPPPPQSNMNTVMEDAPPPPS</sequence>
<dbReference type="EMBL" id="SZYD01000556">
    <property type="protein sequence ID" value="KAD1709726.1"/>
    <property type="molecule type" value="Genomic_DNA"/>
</dbReference>
<gene>
    <name evidence="3" type="ORF">E3N88_42426</name>
</gene>